<dbReference type="CDD" id="cd01949">
    <property type="entry name" value="GGDEF"/>
    <property type="match status" value="1"/>
</dbReference>
<dbReference type="InterPro" id="IPR050469">
    <property type="entry name" value="Diguanylate_Cyclase"/>
</dbReference>
<dbReference type="GO" id="GO:0005886">
    <property type="term" value="C:plasma membrane"/>
    <property type="evidence" value="ECO:0007669"/>
    <property type="project" value="TreeGrafter"/>
</dbReference>
<evidence type="ECO:0000313" key="5">
    <source>
        <dbReference type="Proteomes" id="UP000324159"/>
    </source>
</evidence>
<dbReference type="SMART" id="SM00267">
    <property type="entry name" value="GGDEF"/>
    <property type="match status" value="1"/>
</dbReference>
<gene>
    <name evidence="4" type="ORF">EDC39_10474</name>
</gene>
<dbReference type="PROSITE" id="PS50887">
    <property type="entry name" value="GGDEF"/>
    <property type="match status" value="1"/>
</dbReference>
<dbReference type="Proteomes" id="UP000324159">
    <property type="component" value="Unassembled WGS sequence"/>
</dbReference>
<dbReference type="AlphaFoldDB" id="A0A5D3WMY1"/>
<dbReference type="InterPro" id="IPR003018">
    <property type="entry name" value="GAF"/>
</dbReference>
<dbReference type="SMART" id="SM00065">
    <property type="entry name" value="GAF"/>
    <property type="match status" value="2"/>
</dbReference>
<dbReference type="InterPro" id="IPR029016">
    <property type="entry name" value="GAF-like_dom_sf"/>
</dbReference>
<dbReference type="GO" id="GO:1902201">
    <property type="term" value="P:negative regulation of bacterial-type flagellum-dependent cell motility"/>
    <property type="evidence" value="ECO:0007669"/>
    <property type="project" value="TreeGrafter"/>
</dbReference>
<dbReference type="PANTHER" id="PTHR45138">
    <property type="entry name" value="REGULATORY COMPONENTS OF SENSORY TRANSDUCTION SYSTEM"/>
    <property type="match status" value="1"/>
</dbReference>
<dbReference type="Gene3D" id="3.30.450.40">
    <property type="match status" value="2"/>
</dbReference>
<comment type="caution">
    <text evidence="4">The sequence shown here is derived from an EMBL/GenBank/DDBJ whole genome shotgun (WGS) entry which is preliminary data.</text>
</comment>
<dbReference type="Pfam" id="PF10114">
    <property type="entry name" value="PocR"/>
    <property type="match status" value="1"/>
</dbReference>
<dbReference type="SUPFAM" id="SSF55781">
    <property type="entry name" value="GAF domain-like"/>
    <property type="match status" value="2"/>
</dbReference>
<organism evidence="4 5">
    <name type="scientific">Geothermobacter ehrlichii</name>
    <dbReference type="NCBI Taxonomy" id="213224"/>
    <lineage>
        <taxon>Bacteria</taxon>
        <taxon>Pseudomonadati</taxon>
        <taxon>Thermodesulfobacteriota</taxon>
        <taxon>Desulfuromonadia</taxon>
        <taxon>Desulfuromonadales</taxon>
        <taxon>Geothermobacteraceae</taxon>
        <taxon>Geothermobacter</taxon>
    </lineage>
</organism>
<comment type="catalytic activity">
    <reaction evidence="2">
        <text>2 GTP = 3',3'-c-di-GMP + 2 diphosphate</text>
        <dbReference type="Rhea" id="RHEA:24898"/>
        <dbReference type="ChEBI" id="CHEBI:33019"/>
        <dbReference type="ChEBI" id="CHEBI:37565"/>
        <dbReference type="ChEBI" id="CHEBI:58805"/>
        <dbReference type="EC" id="2.7.7.65"/>
    </reaction>
</comment>
<dbReference type="InterPro" id="IPR043128">
    <property type="entry name" value="Rev_trsase/Diguanyl_cyclase"/>
</dbReference>
<dbReference type="GO" id="GO:0052621">
    <property type="term" value="F:diguanylate cyclase activity"/>
    <property type="evidence" value="ECO:0007669"/>
    <property type="project" value="UniProtKB-EC"/>
</dbReference>
<evidence type="ECO:0000259" key="3">
    <source>
        <dbReference type="PROSITE" id="PS50887"/>
    </source>
</evidence>
<dbReference type="GO" id="GO:0043709">
    <property type="term" value="P:cell adhesion involved in single-species biofilm formation"/>
    <property type="evidence" value="ECO:0007669"/>
    <property type="project" value="TreeGrafter"/>
</dbReference>
<feature type="domain" description="GGDEF" evidence="3">
    <location>
        <begin position="533"/>
        <end position="668"/>
    </location>
</feature>
<evidence type="ECO:0000313" key="4">
    <source>
        <dbReference type="EMBL" id="TYO98950.1"/>
    </source>
</evidence>
<name>A0A5D3WMY1_9BACT</name>
<dbReference type="OrthoDB" id="9759607at2"/>
<evidence type="ECO:0000256" key="2">
    <source>
        <dbReference type="ARBA" id="ARBA00034247"/>
    </source>
</evidence>
<proteinExistence type="predicted"/>
<dbReference type="FunFam" id="3.30.70.270:FF:000001">
    <property type="entry name" value="Diguanylate cyclase domain protein"/>
    <property type="match status" value="1"/>
</dbReference>
<dbReference type="SUPFAM" id="SSF55073">
    <property type="entry name" value="Nucleotide cyclase"/>
    <property type="match status" value="1"/>
</dbReference>
<dbReference type="InterPro" id="IPR000160">
    <property type="entry name" value="GGDEF_dom"/>
</dbReference>
<dbReference type="Pfam" id="PF00990">
    <property type="entry name" value="GGDEF"/>
    <property type="match status" value="1"/>
</dbReference>
<accession>A0A5D3WMY1</accession>
<dbReference type="EMBL" id="VNIB01000004">
    <property type="protein sequence ID" value="TYO98950.1"/>
    <property type="molecule type" value="Genomic_DNA"/>
</dbReference>
<dbReference type="EC" id="2.7.7.65" evidence="1"/>
<reference evidence="4 5" key="1">
    <citation type="submission" date="2019-07" db="EMBL/GenBank/DDBJ databases">
        <title>Genomic Encyclopedia of Type Strains, Phase IV (KMG-IV): sequencing the most valuable type-strain genomes for metagenomic binning, comparative biology and taxonomic classification.</title>
        <authorList>
            <person name="Goeker M."/>
        </authorList>
    </citation>
    <scope>NUCLEOTIDE SEQUENCE [LARGE SCALE GENOMIC DNA]</scope>
    <source>
        <strain evidence="4 5">SS015</strain>
    </source>
</reference>
<dbReference type="PANTHER" id="PTHR45138:SF9">
    <property type="entry name" value="DIGUANYLATE CYCLASE DGCM-RELATED"/>
    <property type="match status" value="1"/>
</dbReference>
<dbReference type="RefSeq" id="WP_148895417.1">
    <property type="nucleotide sequence ID" value="NZ_VNIB01000004.1"/>
</dbReference>
<keyword evidence="5" id="KW-1185">Reference proteome</keyword>
<dbReference type="InterPro" id="IPR018771">
    <property type="entry name" value="PocR_dom"/>
</dbReference>
<dbReference type="InterPro" id="IPR029787">
    <property type="entry name" value="Nucleotide_cyclase"/>
</dbReference>
<evidence type="ECO:0000256" key="1">
    <source>
        <dbReference type="ARBA" id="ARBA00012528"/>
    </source>
</evidence>
<protein>
    <recommendedName>
        <fullName evidence="1">diguanylate cyclase</fullName>
        <ecNumber evidence="1">2.7.7.65</ecNumber>
    </recommendedName>
</protein>
<sequence>MSNEACIIADPVEMLDTLREFSFIRDYNLAVFSASELIAKRGDRTRMCGLFGESWLCVDSCHKTYIDETTRAAENCRSRIFRCATGLLNFVIPFKDLQQKDCLLLGGGVREKFVDLEHLENFIREHRLNGIYFLEEWERLPCVTRLDVQKVVDNIYNIMPLLGRDNYYVRAYERTIDLINTVSDLGPEIDRASSVDLVLELLSETLTILFNVPRIAILYPQGKKRQLVLKGILGLDNGAIRLGPQRSSELLRHQHHRILVLRGEKLKKLFPYLETDHLTCLPLVVDGRLIGFLSLFDTELATRDLMIIELLAGRVADKLVRLRRRQNREEESNRSKKLVGMISRLAQLENSQHFYQGVVEMAAELCDAGKGSLMLFDDSQKKLVITASLGLNKQLARNLKLQRGQGIAGQVAATGSPILVHDINQDKRFIQEKRPRFETHSFISLPFCCEGKIVGVLNLSDKQDRSAFTVADMKVLEQFLEHAGGLVKRADTLERASLLEKLSWNDALTGLHNRRFLDQRLEEELNRSSRQKQEFSVLMLDLDHFKLYNDRCGHIAGDKALKKLGQMLRRSAREMDTVARYGGEEFCILLPETGSEPARLAAERIRHSIERESFYQEDYLPGGRLTVSIGLASYPHDGDSAEALLDAADRALYKAKEKGRNQVQVFDAAIGREKIVFI</sequence>
<dbReference type="NCBIfam" id="TIGR00254">
    <property type="entry name" value="GGDEF"/>
    <property type="match status" value="1"/>
</dbReference>
<dbReference type="Gene3D" id="3.30.70.270">
    <property type="match status" value="1"/>
</dbReference>
<dbReference type="Pfam" id="PF01590">
    <property type="entry name" value="GAF"/>
    <property type="match status" value="1"/>
</dbReference>